<accession>A0ABW4SXU7</accession>
<proteinExistence type="predicted"/>
<name>A0ABW4SXU7_9ACTN</name>
<dbReference type="Proteomes" id="UP001597368">
    <property type="component" value="Unassembled WGS sequence"/>
</dbReference>
<organism evidence="2 3">
    <name type="scientific">Nonomuraea mangrovi</name>
    <dbReference type="NCBI Taxonomy" id="2316207"/>
    <lineage>
        <taxon>Bacteria</taxon>
        <taxon>Bacillati</taxon>
        <taxon>Actinomycetota</taxon>
        <taxon>Actinomycetes</taxon>
        <taxon>Streptosporangiales</taxon>
        <taxon>Streptosporangiaceae</taxon>
        <taxon>Nonomuraea</taxon>
    </lineage>
</organism>
<sequence>MRTWRKLSKLAAAVTVAGGLAFTGMPSAVSDEQPALGNAAPLTCGSGVFLDGLRALTITESGRDEVFLTSNGVKIWPASSAYVSMSQGQRVEVDKCVPNGAQLRLVEVDDLDPNDTIGGQTVNGDVTRDYEFCCGDGGRYRLGAVA</sequence>
<evidence type="ECO:0000256" key="1">
    <source>
        <dbReference type="SAM" id="SignalP"/>
    </source>
</evidence>
<comment type="caution">
    <text evidence="2">The sequence shown here is derived from an EMBL/GenBank/DDBJ whole genome shotgun (WGS) entry which is preliminary data.</text>
</comment>
<dbReference type="EMBL" id="JBHUFV010000033">
    <property type="protein sequence ID" value="MFD1934475.1"/>
    <property type="molecule type" value="Genomic_DNA"/>
</dbReference>
<protein>
    <submittedName>
        <fullName evidence="2">Uncharacterized protein</fullName>
    </submittedName>
</protein>
<keyword evidence="3" id="KW-1185">Reference proteome</keyword>
<feature type="chain" id="PRO_5045222189" evidence="1">
    <location>
        <begin position="22"/>
        <end position="146"/>
    </location>
</feature>
<feature type="signal peptide" evidence="1">
    <location>
        <begin position="1"/>
        <end position="21"/>
    </location>
</feature>
<evidence type="ECO:0000313" key="2">
    <source>
        <dbReference type="EMBL" id="MFD1934475.1"/>
    </source>
</evidence>
<evidence type="ECO:0000313" key="3">
    <source>
        <dbReference type="Proteomes" id="UP001597368"/>
    </source>
</evidence>
<gene>
    <name evidence="2" type="ORF">ACFSKW_23690</name>
</gene>
<reference evidence="3" key="1">
    <citation type="journal article" date="2019" name="Int. J. Syst. Evol. Microbiol.">
        <title>The Global Catalogue of Microorganisms (GCM) 10K type strain sequencing project: providing services to taxonomists for standard genome sequencing and annotation.</title>
        <authorList>
            <consortium name="The Broad Institute Genomics Platform"/>
            <consortium name="The Broad Institute Genome Sequencing Center for Infectious Disease"/>
            <person name="Wu L."/>
            <person name="Ma J."/>
        </authorList>
    </citation>
    <scope>NUCLEOTIDE SEQUENCE [LARGE SCALE GENOMIC DNA]</scope>
    <source>
        <strain evidence="3">ICMP 6774ER</strain>
    </source>
</reference>
<keyword evidence="1" id="KW-0732">Signal</keyword>
<dbReference type="RefSeq" id="WP_379574525.1">
    <property type="nucleotide sequence ID" value="NZ_JBHUFV010000033.1"/>
</dbReference>